<keyword evidence="2" id="KW-1185">Reference proteome</keyword>
<reference evidence="1 2" key="1">
    <citation type="submission" date="2019-05" db="EMBL/GenBank/DDBJ databases">
        <title>Another draft genome of Portunus trituberculatus and its Hox gene families provides insights of decapod evolution.</title>
        <authorList>
            <person name="Jeong J.-H."/>
            <person name="Song I."/>
            <person name="Kim S."/>
            <person name="Choi T."/>
            <person name="Kim D."/>
            <person name="Ryu S."/>
            <person name="Kim W."/>
        </authorList>
    </citation>
    <scope>NUCLEOTIDE SEQUENCE [LARGE SCALE GENOMIC DNA]</scope>
    <source>
        <tissue evidence="1">Muscle</tissue>
    </source>
</reference>
<dbReference type="EMBL" id="VSRR010093351">
    <property type="protein sequence ID" value="MPC93016.1"/>
    <property type="molecule type" value="Genomic_DNA"/>
</dbReference>
<protein>
    <submittedName>
        <fullName evidence="1">Uncharacterized protein</fullName>
    </submittedName>
</protein>
<name>A0A5B7JFV1_PORTR</name>
<organism evidence="1 2">
    <name type="scientific">Portunus trituberculatus</name>
    <name type="common">Swimming crab</name>
    <name type="synonym">Neptunus trituberculatus</name>
    <dbReference type="NCBI Taxonomy" id="210409"/>
    <lineage>
        <taxon>Eukaryota</taxon>
        <taxon>Metazoa</taxon>
        <taxon>Ecdysozoa</taxon>
        <taxon>Arthropoda</taxon>
        <taxon>Crustacea</taxon>
        <taxon>Multicrustacea</taxon>
        <taxon>Malacostraca</taxon>
        <taxon>Eumalacostraca</taxon>
        <taxon>Eucarida</taxon>
        <taxon>Decapoda</taxon>
        <taxon>Pleocyemata</taxon>
        <taxon>Brachyura</taxon>
        <taxon>Eubrachyura</taxon>
        <taxon>Portunoidea</taxon>
        <taxon>Portunidae</taxon>
        <taxon>Portuninae</taxon>
        <taxon>Portunus</taxon>
    </lineage>
</organism>
<proteinExistence type="predicted"/>
<accession>A0A5B7JFV1</accession>
<comment type="caution">
    <text evidence="1">The sequence shown here is derived from an EMBL/GenBank/DDBJ whole genome shotgun (WGS) entry which is preliminary data.</text>
</comment>
<evidence type="ECO:0000313" key="1">
    <source>
        <dbReference type="EMBL" id="MPC93016.1"/>
    </source>
</evidence>
<dbReference type="Proteomes" id="UP000324222">
    <property type="component" value="Unassembled WGS sequence"/>
</dbReference>
<dbReference type="AlphaFoldDB" id="A0A5B7JFV1"/>
<sequence length="62" mass="6815">MSRGTVRSAALITPAKATRNIRSPQRSAQSSYPARSNCQGVLNSVGCSWEEEARVINTHLWL</sequence>
<gene>
    <name evidence="1" type="ORF">E2C01_088131</name>
</gene>
<evidence type="ECO:0000313" key="2">
    <source>
        <dbReference type="Proteomes" id="UP000324222"/>
    </source>
</evidence>